<keyword evidence="2" id="KW-1133">Transmembrane helix</keyword>
<dbReference type="InterPro" id="IPR001375">
    <property type="entry name" value="Peptidase_S9_cat"/>
</dbReference>
<evidence type="ECO:0000313" key="5">
    <source>
        <dbReference type="Proteomes" id="UP000198607"/>
    </source>
</evidence>
<dbReference type="InterPro" id="IPR029058">
    <property type="entry name" value="AB_hydrolase_fold"/>
</dbReference>
<feature type="domain" description="Peptidase S9 prolyl oligopeptidase catalytic" evidence="3">
    <location>
        <begin position="112"/>
        <end position="185"/>
    </location>
</feature>
<organism evidence="4 5">
    <name type="scientific">Propionivibrio dicarboxylicus</name>
    <dbReference type="NCBI Taxonomy" id="83767"/>
    <lineage>
        <taxon>Bacteria</taxon>
        <taxon>Pseudomonadati</taxon>
        <taxon>Pseudomonadota</taxon>
        <taxon>Betaproteobacteria</taxon>
        <taxon>Rhodocyclales</taxon>
        <taxon>Rhodocyclaceae</taxon>
        <taxon>Propionivibrio</taxon>
    </lineage>
</organism>
<dbReference type="EMBL" id="FNCY01000001">
    <property type="protein sequence ID" value="SDG62326.1"/>
    <property type="molecule type" value="Genomic_DNA"/>
</dbReference>
<sequence>MKSSRYDECGAADCRPGHRVRLILVRGWLVFFCLLPFPVFAAEPMFNKSLNEAVVFIPNGSGPLAAVLETTFFRPDGDGPFPLVVINHGKASGNPRFQSRARYIVASRELVRRGYAVMIPMRGGFSRSSGNYISGGCNIEANGLSQARDVRAALDYATQLPYVDPTRIVVMGQSHGGLTTLALGTKPYAGVRGLVNFAGGLRKTECLGWERLLVDAFRSYGETNRLPSLWFYGDNDSYWSPETRNAMLNAYVGAGGNVRMVAFGKFGTDAHGLFGHRDGWSIWWPEVEKFLAELGLPTQVLPRTASADPARIHLEAVAASMRWGARCQNAFNDFVDADYPRAFAWSASVCSVAVGGENPGKRALDLCRSRVPTGCQLFAVDDAVLAAN</sequence>
<dbReference type="SUPFAM" id="SSF53474">
    <property type="entry name" value="alpha/beta-Hydrolases"/>
    <property type="match status" value="1"/>
</dbReference>
<evidence type="ECO:0000256" key="1">
    <source>
        <dbReference type="ARBA" id="ARBA00022801"/>
    </source>
</evidence>
<dbReference type="GO" id="GO:0008236">
    <property type="term" value="F:serine-type peptidase activity"/>
    <property type="evidence" value="ECO:0007669"/>
    <property type="project" value="InterPro"/>
</dbReference>
<dbReference type="Gene3D" id="3.40.50.1820">
    <property type="entry name" value="alpha/beta hydrolase"/>
    <property type="match status" value="1"/>
</dbReference>
<dbReference type="Proteomes" id="UP000198607">
    <property type="component" value="Unassembled WGS sequence"/>
</dbReference>
<dbReference type="AlphaFoldDB" id="A0A1G7VR85"/>
<feature type="transmembrane region" description="Helical" evidence="2">
    <location>
        <begin position="20"/>
        <end position="41"/>
    </location>
</feature>
<dbReference type="STRING" id="83767.SAMN05660652_00278"/>
<dbReference type="PANTHER" id="PTHR22946">
    <property type="entry name" value="DIENELACTONE HYDROLASE DOMAIN-CONTAINING PROTEIN-RELATED"/>
    <property type="match status" value="1"/>
</dbReference>
<dbReference type="PANTHER" id="PTHR22946:SF9">
    <property type="entry name" value="POLYKETIDE TRANSFERASE AF380"/>
    <property type="match status" value="1"/>
</dbReference>
<gene>
    <name evidence="4" type="ORF">SAMN05660652_00278</name>
</gene>
<dbReference type="Pfam" id="PF00326">
    <property type="entry name" value="Peptidase_S9"/>
    <property type="match status" value="1"/>
</dbReference>
<keyword evidence="2" id="KW-0472">Membrane</keyword>
<dbReference type="GO" id="GO:0006508">
    <property type="term" value="P:proteolysis"/>
    <property type="evidence" value="ECO:0007669"/>
    <property type="project" value="InterPro"/>
</dbReference>
<dbReference type="InterPro" id="IPR050261">
    <property type="entry name" value="FrsA_esterase"/>
</dbReference>
<keyword evidence="1 4" id="KW-0378">Hydrolase</keyword>
<proteinExistence type="predicted"/>
<dbReference type="GO" id="GO:0052689">
    <property type="term" value="F:carboxylic ester hydrolase activity"/>
    <property type="evidence" value="ECO:0007669"/>
    <property type="project" value="UniProtKB-ARBA"/>
</dbReference>
<accession>A0A1G7VR85</accession>
<dbReference type="RefSeq" id="WP_218122593.1">
    <property type="nucleotide sequence ID" value="NZ_FNCY01000001.1"/>
</dbReference>
<name>A0A1G7VR85_9RHOO</name>
<evidence type="ECO:0000256" key="2">
    <source>
        <dbReference type="SAM" id="Phobius"/>
    </source>
</evidence>
<protein>
    <submittedName>
        <fullName evidence="4">Dienelactone hydrolase</fullName>
    </submittedName>
</protein>
<keyword evidence="5" id="KW-1185">Reference proteome</keyword>
<reference evidence="4 5" key="1">
    <citation type="submission" date="2016-10" db="EMBL/GenBank/DDBJ databases">
        <authorList>
            <person name="de Groot N.N."/>
        </authorList>
    </citation>
    <scope>NUCLEOTIDE SEQUENCE [LARGE SCALE GENOMIC DNA]</scope>
    <source>
        <strain evidence="4 5">DSM 5885</strain>
    </source>
</reference>
<evidence type="ECO:0000313" key="4">
    <source>
        <dbReference type="EMBL" id="SDG62326.1"/>
    </source>
</evidence>
<keyword evidence="2" id="KW-0812">Transmembrane</keyword>
<evidence type="ECO:0000259" key="3">
    <source>
        <dbReference type="Pfam" id="PF00326"/>
    </source>
</evidence>